<dbReference type="RefSeq" id="WP_057973777.1">
    <property type="nucleotide sequence ID" value="NZ_AZDI01000002.1"/>
</dbReference>
<dbReference type="GO" id="GO:0070395">
    <property type="term" value="P:lipoteichoic acid biosynthetic process"/>
    <property type="evidence" value="ECO:0007669"/>
    <property type="project" value="UniProtKB-UniRule"/>
</dbReference>
<keyword evidence="2" id="KW-0812">Transmembrane</keyword>
<dbReference type="Pfam" id="PF04914">
    <property type="entry name" value="DltD"/>
    <property type="match status" value="1"/>
</dbReference>
<reference evidence="3 4" key="1">
    <citation type="journal article" date="2015" name="Genome Announc.">
        <title>Expanding the biotechnology potential of lactobacilli through comparative genomics of 213 strains and associated genera.</title>
        <authorList>
            <person name="Sun Z."/>
            <person name="Harris H.M."/>
            <person name="McCann A."/>
            <person name="Guo C."/>
            <person name="Argimon S."/>
            <person name="Zhang W."/>
            <person name="Yang X."/>
            <person name="Jeffery I.B."/>
            <person name="Cooney J.C."/>
            <person name="Kagawa T.F."/>
            <person name="Liu W."/>
            <person name="Song Y."/>
            <person name="Salvetti E."/>
            <person name="Wrobel A."/>
            <person name="Rasinkangas P."/>
            <person name="Parkhill J."/>
            <person name="Rea M.C."/>
            <person name="O'Sullivan O."/>
            <person name="Ritari J."/>
            <person name="Douillard F.P."/>
            <person name="Paul Ross R."/>
            <person name="Yang R."/>
            <person name="Briner A.E."/>
            <person name="Felis G.E."/>
            <person name="de Vos W.M."/>
            <person name="Barrangou R."/>
            <person name="Klaenhammer T.R."/>
            <person name="Caufield P.W."/>
            <person name="Cui Y."/>
            <person name="Zhang H."/>
            <person name="O'Toole P.W."/>
        </authorList>
    </citation>
    <scope>NUCLEOTIDE SEQUENCE [LARGE SCALE GENOMIC DNA]</scope>
    <source>
        <strain evidence="3 4">DSM 15638</strain>
    </source>
</reference>
<keyword evidence="1" id="KW-1003">Cell membrane</keyword>
<comment type="caution">
    <text evidence="3">The sequence shown here is derived from an EMBL/GenBank/DDBJ whole genome shotgun (WGS) entry which is preliminary data.</text>
</comment>
<dbReference type="PIRSF" id="PIRSF021438">
    <property type="entry name" value="DltD"/>
    <property type="match status" value="1"/>
</dbReference>
<dbReference type="GO" id="GO:0005886">
    <property type="term" value="C:plasma membrane"/>
    <property type="evidence" value="ECO:0007669"/>
    <property type="project" value="UniProtKB-UniRule"/>
</dbReference>
<comment type="pathway">
    <text evidence="1">Cell wall biogenesis; lipoteichoic acid biosynthesis.</text>
</comment>
<name>A0A0R1HSH9_9LACO</name>
<dbReference type="InterPro" id="IPR023896">
    <property type="entry name" value="LTA_DltD"/>
</dbReference>
<keyword evidence="2" id="KW-1133">Transmembrane helix</keyword>
<dbReference type="STRING" id="1423719.FC66_GL000704"/>
<dbReference type="PANTHER" id="PTHR40039:SF1">
    <property type="entry name" value="PROTEIN DLTD"/>
    <property type="match status" value="1"/>
</dbReference>
<dbReference type="PATRIC" id="fig|1423719.4.peg.714"/>
<dbReference type="InterPro" id="IPR006998">
    <property type="entry name" value="DltD"/>
</dbReference>
<dbReference type="EMBL" id="AZDI01000002">
    <property type="protein sequence ID" value="KRK46202.1"/>
    <property type="molecule type" value="Genomic_DNA"/>
</dbReference>
<dbReference type="AlphaFoldDB" id="A0A0R1HSH9"/>
<dbReference type="NCBIfam" id="TIGR04092">
    <property type="entry name" value="LTA_DltD"/>
    <property type="match status" value="1"/>
</dbReference>
<protein>
    <recommendedName>
        <fullName evidence="1">Protein DltD</fullName>
    </recommendedName>
</protein>
<dbReference type="UniPathway" id="UPA00556"/>
<dbReference type="Proteomes" id="UP000051450">
    <property type="component" value="Unassembled WGS sequence"/>
</dbReference>
<sequence>MGLKKKLFMIIGPVILAIILIVVILLAPVKYNFSSAKTEEKAAVSQSKNILGGSVIRQQALEDGYVPFIGSSEYSRMDSMHPSVLAKKYNRSYRPFLMGTGGTQSLTHYFDLQGIKDQIKNKKAVFIVSPQWFVPGGVSKQAFNMFYSPLQTTEWLLSANAKTESDQYAAKRFIALMSDGGNESILKAMQKIADGESLSGTDTNIFRMKLTILQHEDELFSGFSVPNRMQLIDRQTRNLPAKYDLATLDVLAGRFGAKGTTNNDFGIQNSYWTDRHLDGKGKFAGKQAKLNYDRSVEFSDFQLVLNQFSKEHTNVLFIIPPVNKRWSEYTGLSAEMLKNNATKITEQLKSQGFDHVADFSKRGNEKYFMADTIHLGWKGWVAVDRYVNPFLTQKQAKPDYHMDDYYYSKDWQQE</sequence>
<keyword evidence="1 2" id="KW-0472">Membrane</keyword>
<accession>A0A0R1HSH9</accession>
<gene>
    <name evidence="3" type="ORF">FC66_GL000704</name>
</gene>
<dbReference type="SUPFAM" id="SSF52266">
    <property type="entry name" value="SGNH hydrolase"/>
    <property type="match status" value="1"/>
</dbReference>
<evidence type="ECO:0000256" key="2">
    <source>
        <dbReference type="SAM" id="Phobius"/>
    </source>
</evidence>
<dbReference type="PANTHER" id="PTHR40039">
    <property type="entry name" value="PROTEIN DLTD"/>
    <property type="match status" value="1"/>
</dbReference>
<dbReference type="OrthoDB" id="1700484at2"/>
<keyword evidence="4" id="KW-1185">Reference proteome</keyword>
<evidence type="ECO:0000313" key="4">
    <source>
        <dbReference type="Proteomes" id="UP000051450"/>
    </source>
</evidence>
<proteinExistence type="inferred from homology"/>
<organism evidence="3 4">
    <name type="scientific">Dellaglioa algida DSM 15638</name>
    <dbReference type="NCBI Taxonomy" id="1423719"/>
    <lineage>
        <taxon>Bacteria</taxon>
        <taxon>Bacillati</taxon>
        <taxon>Bacillota</taxon>
        <taxon>Bacilli</taxon>
        <taxon>Lactobacillales</taxon>
        <taxon>Lactobacillaceae</taxon>
        <taxon>Dellaglioa</taxon>
    </lineage>
</organism>
<evidence type="ECO:0000256" key="1">
    <source>
        <dbReference type="PIRNR" id="PIRNR021438"/>
    </source>
</evidence>
<evidence type="ECO:0000313" key="3">
    <source>
        <dbReference type="EMBL" id="KRK46202.1"/>
    </source>
</evidence>
<comment type="similarity">
    <text evidence="1">Belongs to the DltD family.</text>
</comment>
<feature type="transmembrane region" description="Helical" evidence="2">
    <location>
        <begin position="7"/>
        <end position="27"/>
    </location>
</feature>